<keyword evidence="2" id="KW-1185">Reference proteome</keyword>
<reference evidence="1 2" key="1">
    <citation type="submission" date="2017-06" db="EMBL/GenBank/DDBJ databases">
        <title>the draft geome sequence of Illustriluteabacillus marina B3227.</title>
        <authorList>
            <person name="He R.-H."/>
            <person name="Du Z.-J."/>
        </authorList>
    </citation>
    <scope>NUCLEOTIDE SEQUENCE [LARGE SCALE GENOMIC DNA]</scope>
    <source>
        <strain evidence="1 2">B3227</strain>
    </source>
</reference>
<evidence type="ECO:0000313" key="2">
    <source>
        <dbReference type="Proteomes" id="UP000243524"/>
    </source>
</evidence>
<sequence>MFSTILLLHHNEIENRIIIDLLSGIFDYPHSFIKGGDQSPSEVRYYDLSFGFVAMLYPDELRRKVDETMDKLEIAKIPAVIVEAKSEEDLLDKVMVKMKQLKRISVSEEITLREQLRQQMFTQSY</sequence>
<dbReference type="EMBL" id="PJNH01000004">
    <property type="protein sequence ID" value="PKR76950.1"/>
    <property type="molecule type" value="Genomic_DNA"/>
</dbReference>
<gene>
    <name evidence="1" type="ORF">CEY16_14180</name>
</gene>
<comment type="caution">
    <text evidence="1">The sequence shown here is derived from an EMBL/GenBank/DDBJ whole genome shotgun (WGS) entry which is preliminary data.</text>
</comment>
<organism evidence="1 2">
    <name type="scientific">Halalkalibacillus sediminis</name>
    <dbReference type="NCBI Taxonomy" id="2018042"/>
    <lineage>
        <taxon>Bacteria</taxon>
        <taxon>Bacillati</taxon>
        <taxon>Bacillota</taxon>
        <taxon>Bacilli</taxon>
        <taxon>Bacillales</taxon>
        <taxon>Bacillaceae</taxon>
        <taxon>Halalkalibacillus</taxon>
    </lineage>
</organism>
<evidence type="ECO:0000313" key="1">
    <source>
        <dbReference type="EMBL" id="PKR76950.1"/>
    </source>
</evidence>
<dbReference type="AlphaFoldDB" id="A0A2I0QS75"/>
<dbReference type="Proteomes" id="UP000243524">
    <property type="component" value="Unassembled WGS sequence"/>
</dbReference>
<accession>A0A2I0QS75</accession>
<name>A0A2I0QS75_9BACI</name>
<dbReference type="RefSeq" id="WP_101332700.1">
    <property type="nucleotide sequence ID" value="NZ_PJNH01000004.1"/>
</dbReference>
<proteinExistence type="predicted"/>
<protein>
    <submittedName>
        <fullName evidence="1">Uncharacterized protein</fullName>
    </submittedName>
</protein>